<proteinExistence type="predicted"/>
<dbReference type="InterPro" id="IPR029063">
    <property type="entry name" value="SAM-dependent_MTases_sf"/>
</dbReference>
<organism evidence="2">
    <name type="scientific">marine metagenome</name>
    <dbReference type="NCBI Taxonomy" id="408172"/>
    <lineage>
        <taxon>unclassified sequences</taxon>
        <taxon>metagenomes</taxon>
        <taxon>ecological metagenomes</taxon>
    </lineage>
</organism>
<dbReference type="EMBL" id="UINC01001273">
    <property type="protein sequence ID" value="SUZ76318.1"/>
    <property type="molecule type" value="Genomic_DNA"/>
</dbReference>
<gene>
    <name evidence="2" type="ORF">METZ01_LOCUS29172</name>
</gene>
<reference evidence="2" key="1">
    <citation type="submission" date="2018-05" db="EMBL/GenBank/DDBJ databases">
        <authorList>
            <person name="Lanie J.A."/>
            <person name="Ng W.-L."/>
            <person name="Kazmierczak K.M."/>
            <person name="Andrzejewski T.M."/>
            <person name="Davidsen T.M."/>
            <person name="Wayne K.J."/>
            <person name="Tettelin H."/>
            <person name="Glass J.I."/>
            <person name="Rusch D."/>
            <person name="Podicherti R."/>
            <person name="Tsui H.-C.T."/>
            <person name="Winkler M.E."/>
        </authorList>
    </citation>
    <scope>NUCLEOTIDE SEQUENCE</scope>
</reference>
<feature type="domain" description="Methyltransferase" evidence="1">
    <location>
        <begin position="20"/>
        <end position="144"/>
    </location>
</feature>
<dbReference type="Gene3D" id="6.10.140.1580">
    <property type="match status" value="2"/>
</dbReference>
<dbReference type="CDD" id="cd02440">
    <property type="entry name" value="AdoMet_MTases"/>
    <property type="match status" value="1"/>
</dbReference>
<dbReference type="Pfam" id="PF13847">
    <property type="entry name" value="Methyltransf_31"/>
    <property type="match status" value="1"/>
</dbReference>
<dbReference type="InterPro" id="IPR025714">
    <property type="entry name" value="Methyltranfer_dom"/>
</dbReference>
<evidence type="ECO:0000313" key="2">
    <source>
        <dbReference type="EMBL" id="SUZ76318.1"/>
    </source>
</evidence>
<dbReference type="AlphaFoldDB" id="A0A381QBG5"/>
<accession>A0A381QBG5</accession>
<evidence type="ECO:0000259" key="1">
    <source>
        <dbReference type="Pfam" id="PF13847"/>
    </source>
</evidence>
<dbReference type="Gene3D" id="3.40.50.150">
    <property type="entry name" value="Vaccinia Virus protein VP39"/>
    <property type="match status" value="1"/>
</dbReference>
<dbReference type="PANTHER" id="PTHR43861">
    <property type="entry name" value="TRANS-ACONITATE 2-METHYLTRANSFERASE-RELATED"/>
    <property type="match status" value="1"/>
</dbReference>
<dbReference type="SUPFAM" id="SSF53335">
    <property type="entry name" value="S-adenosyl-L-methionine-dependent methyltransferases"/>
    <property type="match status" value="1"/>
</dbReference>
<protein>
    <recommendedName>
        <fullName evidence="1">Methyltransferase domain-containing protein</fullName>
    </recommendedName>
</protein>
<sequence>MDQAESVSDLIHHDTEFPPDSRILEVACGVGAQTVAMAQRLPACRFVSFDKIPQSVGLAAERVRTAGLQEVHLLTADLFEAPFKPESFDVLFVSYLLEHLPDPLAALISLKTLLRPGGTLLVVEGDHGSCYFHPDTPEAIRAWKCLIEVQAGLGCDSEIGRRLHPLLQSAGFENVRVSPRMVYADKSRPLMQHQFVLQTIVPMVEGIRIEALTKSLMSPIEWEKGVADLRETGLSSKGTFCYTFFKASAKKCD</sequence>
<name>A0A381QBG5_9ZZZZ</name>